<name>A6K660_RAT</name>
<dbReference type="Proteomes" id="UP000234681">
    <property type="component" value="Chromosome 14"/>
</dbReference>
<reference evidence="2" key="1">
    <citation type="submission" date="2005-09" db="EMBL/GenBank/DDBJ databases">
        <authorList>
            <person name="Mural R.J."/>
            <person name="Li P.W."/>
            <person name="Adams M.D."/>
            <person name="Amanatides P.G."/>
            <person name="Baden-Tillson H."/>
            <person name="Barnstead M."/>
            <person name="Chin S.H."/>
            <person name="Dew I."/>
            <person name="Evans C.A."/>
            <person name="Ferriera S."/>
            <person name="Flanigan M."/>
            <person name="Fosler C."/>
            <person name="Glodek A."/>
            <person name="Gu Z."/>
            <person name="Holt R.A."/>
            <person name="Jennings D."/>
            <person name="Kraft C.L."/>
            <person name="Lu F."/>
            <person name="Nguyen T."/>
            <person name="Nusskern D.R."/>
            <person name="Pfannkoch C.M."/>
            <person name="Sitter C."/>
            <person name="Sutton G.G."/>
            <person name="Venter J.C."/>
            <person name="Wang Z."/>
            <person name="Woodage T."/>
            <person name="Zheng X.H."/>
            <person name="Zhong F."/>
        </authorList>
    </citation>
    <scope>NUCLEOTIDE SEQUENCE [LARGE SCALE GENOMIC DNA]</scope>
    <source>
        <strain>BN</strain>
        <strain evidence="2">Sprague-Dawley</strain>
    </source>
</reference>
<organism evidence="1 2">
    <name type="scientific">Rattus norvegicus</name>
    <name type="common">Rat</name>
    <dbReference type="NCBI Taxonomy" id="10116"/>
    <lineage>
        <taxon>Eukaryota</taxon>
        <taxon>Metazoa</taxon>
        <taxon>Chordata</taxon>
        <taxon>Craniata</taxon>
        <taxon>Vertebrata</taxon>
        <taxon>Euteleostomi</taxon>
        <taxon>Mammalia</taxon>
        <taxon>Eutheria</taxon>
        <taxon>Euarchontoglires</taxon>
        <taxon>Glires</taxon>
        <taxon>Rodentia</taxon>
        <taxon>Myomorpha</taxon>
        <taxon>Muroidea</taxon>
        <taxon>Muridae</taxon>
        <taxon>Murinae</taxon>
        <taxon>Rattus</taxon>
    </lineage>
</organism>
<dbReference type="EMBL" id="CH474022">
    <property type="protein sequence ID" value="EDL99630.1"/>
    <property type="molecule type" value="Genomic_DNA"/>
</dbReference>
<sequence>MRWSREARHPLGCWRQCKHFRLWHSCFLRICPALAGGAASESLLSIQCSERRVEL</sequence>
<proteinExistence type="predicted"/>
<protein>
    <submittedName>
        <fullName evidence="1">RCG37837</fullName>
    </submittedName>
</protein>
<dbReference type="AlphaFoldDB" id="A6K660"/>
<accession>A6K660</accession>
<evidence type="ECO:0000313" key="1">
    <source>
        <dbReference type="EMBL" id="EDL99630.1"/>
    </source>
</evidence>
<evidence type="ECO:0000313" key="2">
    <source>
        <dbReference type="Proteomes" id="UP000234681"/>
    </source>
</evidence>
<gene>
    <name evidence="1" type="ORF">rCG_37837</name>
</gene>